<dbReference type="GO" id="GO:0004713">
    <property type="term" value="F:protein tyrosine kinase activity"/>
    <property type="evidence" value="ECO:0007669"/>
    <property type="project" value="TreeGrafter"/>
</dbReference>
<dbReference type="GO" id="GO:0005886">
    <property type="term" value="C:plasma membrane"/>
    <property type="evidence" value="ECO:0007669"/>
    <property type="project" value="UniProtKB-SubCell"/>
</dbReference>
<feature type="transmembrane region" description="Helical" evidence="7">
    <location>
        <begin position="280"/>
        <end position="300"/>
    </location>
</feature>
<keyword evidence="6" id="KW-0175">Coiled coil</keyword>
<keyword evidence="3 7" id="KW-0812">Transmembrane</keyword>
<dbReference type="EMBL" id="CP031093">
    <property type="protein sequence ID" value="QCF26473.1"/>
    <property type="molecule type" value="Genomic_DNA"/>
</dbReference>
<feature type="coiled-coil region" evidence="6">
    <location>
        <begin position="227"/>
        <end position="254"/>
    </location>
</feature>
<keyword evidence="2" id="KW-1003">Cell membrane</keyword>
<evidence type="ECO:0000256" key="6">
    <source>
        <dbReference type="SAM" id="Coils"/>
    </source>
</evidence>
<reference evidence="9 10" key="1">
    <citation type="submission" date="2018-07" db="EMBL/GenBank/DDBJ databases">
        <title>Marsedoiliclastica nanhaica gen. nov. sp. nov., a novel marine hydrocarbonoclastic bacterium isolated from an in-situ enriched hydrocarbon-degrading consortium in deep-sea sediment.</title>
        <authorList>
            <person name="Dong C."/>
            <person name="Ma T."/>
            <person name="Liu R."/>
            <person name="Shao Z."/>
        </authorList>
    </citation>
    <scope>NUCLEOTIDE SEQUENCE [LARGE SCALE GENOMIC DNA]</scope>
    <source>
        <strain evidence="10">soil36-7</strain>
    </source>
</reference>
<feature type="transmembrane region" description="Helical" evidence="7">
    <location>
        <begin position="31"/>
        <end position="50"/>
    </location>
</feature>
<dbReference type="InterPro" id="IPR003856">
    <property type="entry name" value="LPS_length_determ_N"/>
</dbReference>
<name>A0A4P7XID9_9ALTE</name>
<evidence type="ECO:0000256" key="5">
    <source>
        <dbReference type="ARBA" id="ARBA00023136"/>
    </source>
</evidence>
<dbReference type="PANTHER" id="PTHR32309">
    <property type="entry name" value="TYROSINE-PROTEIN KINASE"/>
    <property type="match status" value="1"/>
</dbReference>
<dbReference type="InterPro" id="IPR050445">
    <property type="entry name" value="Bact_polysacc_biosynth/exp"/>
</dbReference>
<feature type="domain" description="Polysaccharide chain length determinant N-terminal" evidence="8">
    <location>
        <begin position="15"/>
        <end position="64"/>
    </location>
</feature>
<proteinExistence type="predicted"/>
<evidence type="ECO:0000256" key="4">
    <source>
        <dbReference type="ARBA" id="ARBA00022989"/>
    </source>
</evidence>
<evidence type="ECO:0000313" key="10">
    <source>
        <dbReference type="Proteomes" id="UP000298049"/>
    </source>
</evidence>
<dbReference type="Proteomes" id="UP000298049">
    <property type="component" value="Chromosome"/>
</dbReference>
<evidence type="ECO:0000256" key="7">
    <source>
        <dbReference type="SAM" id="Phobius"/>
    </source>
</evidence>
<evidence type="ECO:0000256" key="2">
    <source>
        <dbReference type="ARBA" id="ARBA00022475"/>
    </source>
</evidence>
<dbReference type="PANTHER" id="PTHR32309:SF13">
    <property type="entry name" value="FERRIC ENTEROBACTIN TRANSPORT PROTEIN FEPE"/>
    <property type="match status" value="1"/>
</dbReference>
<dbReference type="Pfam" id="PF02706">
    <property type="entry name" value="Wzz"/>
    <property type="match status" value="1"/>
</dbReference>
<evidence type="ECO:0000256" key="1">
    <source>
        <dbReference type="ARBA" id="ARBA00004651"/>
    </source>
</evidence>
<accession>A0A4P7XID9</accession>
<keyword evidence="4 7" id="KW-1133">Transmembrane helix</keyword>
<feature type="coiled-coil region" evidence="6">
    <location>
        <begin position="162"/>
        <end position="196"/>
    </location>
</feature>
<dbReference type="RefSeq" id="WP_136549194.1">
    <property type="nucleotide sequence ID" value="NZ_CP031093.1"/>
</dbReference>
<protein>
    <recommendedName>
        <fullName evidence="8">Polysaccharide chain length determinant N-terminal domain-containing protein</fullName>
    </recommendedName>
</protein>
<gene>
    <name evidence="9" type="ORF">soil367_11295</name>
</gene>
<evidence type="ECO:0000313" key="9">
    <source>
        <dbReference type="EMBL" id="QCF26473.1"/>
    </source>
</evidence>
<dbReference type="KEGG" id="hmi:soil367_11295"/>
<organism evidence="9 10">
    <name type="scientific">Hydrocarboniclastica marina</name>
    <dbReference type="NCBI Taxonomy" id="2259620"/>
    <lineage>
        <taxon>Bacteria</taxon>
        <taxon>Pseudomonadati</taxon>
        <taxon>Pseudomonadota</taxon>
        <taxon>Gammaproteobacteria</taxon>
        <taxon>Alteromonadales</taxon>
        <taxon>Alteromonadaceae</taxon>
        <taxon>Hydrocarboniclastica</taxon>
    </lineage>
</organism>
<dbReference type="AlphaFoldDB" id="A0A4P7XID9"/>
<dbReference type="OrthoDB" id="5781423at2"/>
<sequence length="310" mass="34192">MSGQDLQEYRRQYDDEISLVDLARVLIRRRYWILGTFLVCVLGALAFALTKERQYTYTTSILIGEFGLDKYVATATGAKSVLESRVVPVVEREFVDKRDLESIPFRTQVNADEGNSFVNLRSEAPEDGQSLVADFHAAMAQALTSDHSDKLSLLERESSIRLDNLRASLATQEEQLKSLKALLVQLGQTTTQLQNEGDVTANAQSAADGMKATLSSSSNALTLVLSQLQLSEQLAKRESKINELQGEIEEEELKRSWIKPTRVVNIATASISPSGTGRSLILIIGAMLGLMFGVFLAFLVEFVGRVRSNA</sequence>
<keyword evidence="5 7" id="KW-0472">Membrane</keyword>
<comment type="subcellular location">
    <subcellularLocation>
        <location evidence="1">Cell membrane</location>
        <topology evidence="1">Multi-pass membrane protein</topology>
    </subcellularLocation>
</comment>
<evidence type="ECO:0000259" key="8">
    <source>
        <dbReference type="Pfam" id="PF02706"/>
    </source>
</evidence>
<keyword evidence="10" id="KW-1185">Reference proteome</keyword>
<evidence type="ECO:0000256" key="3">
    <source>
        <dbReference type="ARBA" id="ARBA00022692"/>
    </source>
</evidence>